<proteinExistence type="predicted"/>
<evidence type="ECO:0000313" key="1">
    <source>
        <dbReference type="EMBL" id="SDG58027.1"/>
    </source>
</evidence>
<sequence length="129" mass="14070">MSGWYAEDLLYLRLGTETPNWSLAADSDTLFLAAGRNEQAVAVRLKAEQLAQIHAATSDSVRTTARLTILGASLQLYLVGRKINDYVWKGAASSDPDFLRAESGSLDQASSSIIVDLAERRGKQRQVSL</sequence>
<dbReference type="AlphaFoldDB" id="A0A1G7VE95"/>
<evidence type="ECO:0000313" key="2">
    <source>
        <dbReference type="Proteomes" id="UP000199706"/>
    </source>
</evidence>
<dbReference type="Proteomes" id="UP000199706">
    <property type="component" value="Unassembled WGS sequence"/>
</dbReference>
<accession>A0A1G7VE95</accession>
<reference evidence="1 2" key="1">
    <citation type="submission" date="2016-10" db="EMBL/GenBank/DDBJ databases">
        <authorList>
            <person name="de Groot N.N."/>
        </authorList>
    </citation>
    <scope>NUCLEOTIDE SEQUENCE [LARGE SCALE GENOMIC DNA]</scope>
    <source>
        <strain evidence="1 2">LMG 2247</strain>
    </source>
</reference>
<dbReference type="EMBL" id="FNCJ01000004">
    <property type="protein sequence ID" value="SDG58027.1"/>
    <property type="molecule type" value="Genomic_DNA"/>
</dbReference>
<dbReference type="RefSeq" id="WP_090684108.1">
    <property type="nucleotide sequence ID" value="NZ_CADERL010000031.1"/>
</dbReference>
<dbReference type="OrthoDB" id="9010850at2"/>
<organism evidence="1 2">
    <name type="scientific">Paraburkholderia phenazinium</name>
    <dbReference type="NCBI Taxonomy" id="60549"/>
    <lineage>
        <taxon>Bacteria</taxon>
        <taxon>Pseudomonadati</taxon>
        <taxon>Pseudomonadota</taxon>
        <taxon>Betaproteobacteria</taxon>
        <taxon>Burkholderiales</taxon>
        <taxon>Burkholderiaceae</taxon>
        <taxon>Paraburkholderia</taxon>
    </lineage>
</organism>
<name>A0A1G7VE95_9BURK</name>
<protein>
    <submittedName>
        <fullName evidence="1">Uncharacterized protein</fullName>
    </submittedName>
</protein>
<gene>
    <name evidence="1" type="ORF">SAMN05216466_10432</name>
</gene>